<keyword evidence="4 5" id="KW-0472">Membrane</keyword>
<organism evidence="6 7">
    <name type="scientific">Segatella oulorum</name>
    <dbReference type="NCBI Taxonomy" id="28136"/>
    <lineage>
        <taxon>Bacteria</taxon>
        <taxon>Pseudomonadati</taxon>
        <taxon>Bacteroidota</taxon>
        <taxon>Bacteroidia</taxon>
        <taxon>Bacteroidales</taxon>
        <taxon>Prevotellaceae</taxon>
        <taxon>Segatella</taxon>
    </lineage>
</organism>
<accession>A0A1T4MDM0</accession>
<dbReference type="InterPro" id="IPR002033">
    <property type="entry name" value="TatC"/>
</dbReference>
<dbReference type="GO" id="GO:0033281">
    <property type="term" value="C:TAT protein transport complex"/>
    <property type="evidence" value="ECO:0007669"/>
    <property type="project" value="UniProtKB-UniRule"/>
</dbReference>
<keyword evidence="5" id="KW-0813">Transport</keyword>
<name>A0A1T4MDM0_9BACT</name>
<dbReference type="HAMAP" id="MF_00902">
    <property type="entry name" value="TatC"/>
    <property type="match status" value="1"/>
</dbReference>
<comment type="subcellular location">
    <subcellularLocation>
        <location evidence="5">Cell membrane</location>
        <topology evidence="5">Multi-pass membrane protein</topology>
    </subcellularLocation>
    <subcellularLocation>
        <location evidence="1">Membrane</location>
        <topology evidence="1">Multi-pass membrane protein</topology>
    </subcellularLocation>
</comment>
<reference evidence="6 7" key="1">
    <citation type="submission" date="2017-02" db="EMBL/GenBank/DDBJ databases">
        <authorList>
            <person name="Peterson S.W."/>
        </authorList>
    </citation>
    <scope>NUCLEOTIDE SEQUENCE [LARGE SCALE GENOMIC DNA]</scope>
    <source>
        <strain evidence="6 7">ATCC 43324</strain>
    </source>
</reference>
<dbReference type="Proteomes" id="UP000190065">
    <property type="component" value="Unassembled WGS sequence"/>
</dbReference>
<evidence type="ECO:0000313" key="7">
    <source>
        <dbReference type="Proteomes" id="UP000190065"/>
    </source>
</evidence>
<dbReference type="PRINTS" id="PR01840">
    <property type="entry name" value="TATCFAMILY"/>
</dbReference>
<gene>
    <name evidence="5" type="primary">tatC</name>
    <name evidence="6" type="ORF">SAMN02745202_00708</name>
</gene>
<dbReference type="GO" id="GO:0065002">
    <property type="term" value="P:intracellular protein transmembrane transport"/>
    <property type="evidence" value="ECO:0007669"/>
    <property type="project" value="TreeGrafter"/>
</dbReference>
<dbReference type="AlphaFoldDB" id="A0A1T4MDM0"/>
<feature type="transmembrane region" description="Helical" evidence="5">
    <location>
        <begin position="20"/>
        <end position="37"/>
    </location>
</feature>
<feature type="transmembrane region" description="Helical" evidence="5">
    <location>
        <begin position="94"/>
        <end position="115"/>
    </location>
</feature>
<dbReference type="eggNOG" id="COG0805">
    <property type="taxonomic scope" value="Bacteria"/>
</dbReference>
<keyword evidence="2 5" id="KW-0812">Transmembrane</keyword>
<evidence type="ECO:0000256" key="3">
    <source>
        <dbReference type="ARBA" id="ARBA00022989"/>
    </source>
</evidence>
<sequence length="257" mass="28786">MSPRDEMTFWEHLEELRRVFIKITVAIVGCGLVAFLLKDEVFRLILAPHAPDFLSYRLCEQLHLLSQNDITTTASAIQLVNTTLTGQFAMHVKASAYVGFMVASPYVFYQLFGYIAPAFEPATQQRVVPIVVSSFVMFCTGLAFNYFVIFPLTFHFLGTYQVSGSVENLITLNSYVDTLLVLSLLMGILFELPLVCWLMGRCGLLTASTMRRYRRHAVVAIVVVAAIITPTSDVFTLAVVSLPIWLLYEVSVLLVPK</sequence>
<comment type="subunit">
    <text evidence="5">Forms a complex with TatA.</text>
</comment>
<comment type="similarity">
    <text evidence="5">Belongs to the TatC family.</text>
</comment>
<proteinExistence type="inferred from homology"/>
<evidence type="ECO:0000256" key="5">
    <source>
        <dbReference type="HAMAP-Rule" id="MF_00902"/>
    </source>
</evidence>
<keyword evidence="5" id="KW-0653">Protein transport</keyword>
<protein>
    <recommendedName>
        <fullName evidence="5">Sec-independent protein translocase protein TatC</fullName>
    </recommendedName>
</protein>
<dbReference type="GO" id="GO:0043953">
    <property type="term" value="P:protein transport by the Tat complex"/>
    <property type="evidence" value="ECO:0007669"/>
    <property type="project" value="UniProtKB-UniRule"/>
</dbReference>
<keyword evidence="5" id="KW-0811">Translocation</keyword>
<dbReference type="EMBL" id="FUXK01000006">
    <property type="protein sequence ID" value="SJZ64956.1"/>
    <property type="molecule type" value="Genomic_DNA"/>
</dbReference>
<evidence type="ECO:0000313" key="6">
    <source>
        <dbReference type="EMBL" id="SJZ64956.1"/>
    </source>
</evidence>
<evidence type="ECO:0000256" key="1">
    <source>
        <dbReference type="ARBA" id="ARBA00004141"/>
    </source>
</evidence>
<dbReference type="PANTHER" id="PTHR30371:SF0">
    <property type="entry name" value="SEC-INDEPENDENT PROTEIN TRANSLOCASE PROTEIN TATC, CHLOROPLASTIC-RELATED"/>
    <property type="match status" value="1"/>
</dbReference>
<comment type="caution">
    <text evidence="5">Lacks conserved residue(s) required for the propagation of feature annotation.</text>
</comment>
<comment type="function">
    <text evidence="5">Part of the twin-arginine translocation (Tat) system that transports large folded proteins containing a characteristic twin-arginine motif in their signal peptide across membranes.</text>
</comment>
<dbReference type="Pfam" id="PF00902">
    <property type="entry name" value="TatC"/>
    <property type="match status" value="1"/>
</dbReference>
<feature type="transmembrane region" description="Helical" evidence="5">
    <location>
        <begin position="127"/>
        <end position="158"/>
    </location>
</feature>
<evidence type="ECO:0000256" key="4">
    <source>
        <dbReference type="ARBA" id="ARBA00023136"/>
    </source>
</evidence>
<evidence type="ECO:0000256" key="2">
    <source>
        <dbReference type="ARBA" id="ARBA00022692"/>
    </source>
</evidence>
<dbReference type="STRING" id="28136.SAMN02745202_00708"/>
<dbReference type="GO" id="GO:0009977">
    <property type="term" value="F:proton motive force dependent protein transmembrane transporter activity"/>
    <property type="evidence" value="ECO:0007669"/>
    <property type="project" value="TreeGrafter"/>
</dbReference>
<dbReference type="NCBIfam" id="TIGR00945">
    <property type="entry name" value="tatC"/>
    <property type="match status" value="1"/>
</dbReference>
<keyword evidence="5" id="KW-1003">Cell membrane</keyword>
<dbReference type="PANTHER" id="PTHR30371">
    <property type="entry name" value="SEC-INDEPENDENT PROTEIN TRANSLOCASE PROTEIN TATC"/>
    <property type="match status" value="1"/>
</dbReference>
<dbReference type="RefSeq" id="WP_025070015.1">
    <property type="nucleotide sequence ID" value="NZ_FUXK01000006.1"/>
</dbReference>
<feature type="transmembrane region" description="Helical" evidence="5">
    <location>
        <begin position="218"/>
        <end position="248"/>
    </location>
</feature>
<keyword evidence="3 5" id="KW-1133">Transmembrane helix</keyword>
<feature type="transmembrane region" description="Helical" evidence="5">
    <location>
        <begin position="178"/>
        <end position="198"/>
    </location>
</feature>